<dbReference type="EMBL" id="BQNB010017429">
    <property type="protein sequence ID" value="GJT63079.1"/>
    <property type="molecule type" value="Genomic_DNA"/>
</dbReference>
<organism evidence="1 2">
    <name type="scientific">Tanacetum coccineum</name>
    <dbReference type="NCBI Taxonomy" id="301880"/>
    <lineage>
        <taxon>Eukaryota</taxon>
        <taxon>Viridiplantae</taxon>
        <taxon>Streptophyta</taxon>
        <taxon>Embryophyta</taxon>
        <taxon>Tracheophyta</taxon>
        <taxon>Spermatophyta</taxon>
        <taxon>Magnoliopsida</taxon>
        <taxon>eudicotyledons</taxon>
        <taxon>Gunneridae</taxon>
        <taxon>Pentapetalae</taxon>
        <taxon>asterids</taxon>
        <taxon>campanulids</taxon>
        <taxon>Asterales</taxon>
        <taxon>Asteraceae</taxon>
        <taxon>Asteroideae</taxon>
        <taxon>Anthemideae</taxon>
        <taxon>Anthemidinae</taxon>
        <taxon>Tanacetum</taxon>
    </lineage>
</organism>
<reference evidence="1" key="1">
    <citation type="journal article" date="2022" name="Int. J. Mol. Sci.">
        <title>Draft Genome of Tanacetum Coccineum: Genomic Comparison of Closely Related Tanacetum-Family Plants.</title>
        <authorList>
            <person name="Yamashiro T."/>
            <person name="Shiraishi A."/>
            <person name="Nakayama K."/>
            <person name="Satake H."/>
        </authorList>
    </citation>
    <scope>NUCLEOTIDE SEQUENCE</scope>
</reference>
<protein>
    <submittedName>
        <fullName evidence="1">Uncharacterized protein</fullName>
    </submittedName>
</protein>
<evidence type="ECO:0000313" key="1">
    <source>
        <dbReference type="EMBL" id="GJT63079.1"/>
    </source>
</evidence>
<sequence>MISTLTHWKAESNLREESKHNVSIDSMILTKMQIQHATTIGENHSCKLKSDAFHAASSLISNLPILAIHPSSRSKRD</sequence>
<gene>
    <name evidence="1" type="ORF">Tco_1006612</name>
</gene>
<accession>A0ABQ5FJB0</accession>
<reference evidence="1" key="2">
    <citation type="submission" date="2022-01" db="EMBL/GenBank/DDBJ databases">
        <authorList>
            <person name="Yamashiro T."/>
            <person name="Shiraishi A."/>
            <person name="Satake H."/>
            <person name="Nakayama K."/>
        </authorList>
    </citation>
    <scope>NUCLEOTIDE SEQUENCE</scope>
</reference>
<proteinExistence type="predicted"/>
<comment type="caution">
    <text evidence="1">The sequence shown here is derived from an EMBL/GenBank/DDBJ whole genome shotgun (WGS) entry which is preliminary data.</text>
</comment>
<dbReference type="Proteomes" id="UP001151760">
    <property type="component" value="Unassembled WGS sequence"/>
</dbReference>
<name>A0ABQ5FJB0_9ASTR</name>
<evidence type="ECO:0000313" key="2">
    <source>
        <dbReference type="Proteomes" id="UP001151760"/>
    </source>
</evidence>
<keyword evidence="2" id="KW-1185">Reference proteome</keyword>